<feature type="chain" id="PRO_5020342198" description="Glycine zipper 2TM domain-containing protein" evidence="1">
    <location>
        <begin position="21"/>
        <end position="83"/>
    </location>
</feature>
<dbReference type="Proteomes" id="UP000289411">
    <property type="component" value="Unassembled WGS sequence"/>
</dbReference>
<dbReference type="AlphaFoldDB" id="A0A4Q2RGU7"/>
<reference evidence="2 3" key="2">
    <citation type="submission" date="2019-02" db="EMBL/GenBank/DDBJ databases">
        <title>'Lichenibacterium ramalinii' gen. nov. sp. nov., 'Lichenibacterium minor' gen. nov. sp. nov.</title>
        <authorList>
            <person name="Pankratov T."/>
        </authorList>
    </citation>
    <scope>NUCLEOTIDE SEQUENCE [LARGE SCALE GENOMIC DNA]</scope>
    <source>
        <strain evidence="2 3">RmlP001</strain>
    </source>
</reference>
<protein>
    <recommendedName>
        <fullName evidence="4">Glycine zipper 2TM domain-containing protein</fullName>
    </recommendedName>
</protein>
<keyword evidence="3" id="KW-1185">Reference proteome</keyword>
<comment type="caution">
    <text evidence="2">The sequence shown here is derived from an EMBL/GenBank/DDBJ whole genome shotgun (WGS) entry which is preliminary data.</text>
</comment>
<feature type="signal peptide" evidence="1">
    <location>
        <begin position="1"/>
        <end position="20"/>
    </location>
</feature>
<evidence type="ECO:0000256" key="1">
    <source>
        <dbReference type="SAM" id="SignalP"/>
    </source>
</evidence>
<reference evidence="2 3" key="1">
    <citation type="submission" date="2018-09" db="EMBL/GenBank/DDBJ databases">
        <authorList>
            <person name="Grouzdev D.S."/>
            <person name="Krutkina M.S."/>
        </authorList>
    </citation>
    <scope>NUCLEOTIDE SEQUENCE [LARGE SCALE GENOMIC DNA]</scope>
    <source>
        <strain evidence="2 3">RmlP001</strain>
    </source>
</reference>
<evidence type="ECO:0008006" key="4">
    <source>
        <dbReference type="Google" id="ProtNLM"/>
    </source>
</evidence>
<evidence type="ECO:0000313" key="2">
    <source>
        <dbReference type="EMBL" id="RYB07688.1"/>
    </source>
</evidence>
<gene>
    <name evidence="2" type="ORF">D3272_00710</name>
</gene>
<keyword evidence="1" id="KW-0732">Signal</keyword>
<organism evidence="2 3">
    <name type="scientific">Lichenibacterium ramalinae</name>
    <dbReference type="NCBI Taxonomy" id="2316527"/>
    <lineage>
        <taxon>Bacteria</taxon>
        <taxon>Pseudomonadati</taxon>
        <taxon>Pseudomonadota</taxon>
        <taxon>Alphaproteobacteria</taxon>
        <taxon>Hyphomicrobiales</taxon>
        <taxon>Lichenihabitantaceae</taxon>
        <taxon>Lichenibacterium</taxon>
    </lineage>
</organism>
<accession>A0A4Q2RGU7</accession>
<sequence>MRHLMIAALCAGALVADSQAAEARGCITGAIIGGIAGHAVHHGIAGAAAGCAAGSGASHYYRAHKSRSALQRDQRAVTPSVAQ</sequence>
<dbReference type="EMBL" id="QYBC01000001">
    <property type="protein sequence ID" value="RYB07688.1"/>
    <property type="molecule type" value="Genomic_DNA"/>
</dbReference>
<dbReference type="RefSeq" id="WP_129217158.1">
    <property type="nucleotide sequence ID" value="NZ_QYBC01000001.1"/>
</dbReference>
<evidence type="ECO:0000313" key="3">
    <source>
        <dbReference type="Proteomes" id="UP000289411"/>
    </source>
</evidence>
<name>A0A4Q2RGU7_9HYPH</name>
<proteinExistence type="predicted"/>